<evidence type="ECO:0000259" key="1">
    <source>
        <dbReference type="Pfam" id="PF13837"/>
    </source>
</evidence>
<evidence type="ECO:0000313" key="2">
    <source>
        <dbReference type="Proteomes" id="UP000504618"/>
    </source>
</evidence>
<proteinExistence type="predicted"/>
<dbReference type="GeneID" id="112455048"/>
<dbReference type="AlphaFoldDB" id="A0A6J1PTB7"/>
<dbReference type="Proteomes" id="UP000504618">
    <property type="component" value="Unplaced"/>
</dbReference>
<dbReference type="Gene3D" id="1.10.10.60">
    <property type="entry name" value="Homeodomain-like"/>
    <property type="match status" value="1"/>
</dbReference>
<feature type="domain" description="Myb/SANT-like DNA-binding" evidence="1">
    <location>
        <begin position="73"/>
        <end position="160"/>
    </location>
</feature>
<dbReference type="OrthoDB" id="6780173at2759"/>
<accession>A0A6J1PTB7</accession>
<dbReference type="Pfam" id="PF13837">
    <property type="entry name" value="Myb_DNA-bind_4"/>
    <property type="match status" value="1"/>
</dbReference>
<protein>
    <submittedName>
        <fullName evidence="3">Uncharacterized protein LOC112455048</fullName>
    </submittedName>
</protein>
<gene>
    <name evidence="3" type="primary">LOC112455048</name>
</gene>
<dbReference type="RefSeq" id="XP_024872506.1">
    <property type="nucleotide sequence ID" value="XM_025016738.1"/>
</dbReference>
<name>A0A6J1PTB7_9HYME</name>
<dbReference type="InterPro" id="IPR044822">
    <property type="entry name" value="Myb_DNA-bind_4"/>
</dbReference>
<reference evidence="3" key="1">
    <citation type="submission" date="2025-08" db="UniProtKB">
        <authorList>
            <consortium name="RefSeq"/>
        </authorList>
    </citation>
    <scope>IDENTIFICATION</scope>
    <source>
        <tissue evidence="3">Whole body</tissue>
    </source>
</reference>
<dbReference type="PANTHER" id="PTHR47595">
    <property type="entry name" value="HEAT SHOCK 70 KDA PROTEIN 14"/>
    <property type="match status" value="1"/>
</dbReference>
<keyword evidence="2" id="KW-1185">Reference proteome</keyword>
<dbReference type="PANTHER" id="PTHR47595:SF1">
    <property type="entry name" value="MYB_SANT-LIKE DNA-BINDING DOMAIN-CONTAINING PROTEIN"/>
    <property type="match status" value="1"/>
</dbReference>
<sequence>MRGKARIQRRITATAIHSGRRSATKQIDRDVLSNTASSSTSLAADVEENTAAAVEHVDLDEEFVDDTGSANFRWSHEAVLLLLKEYRERERNMYSGKTSHKKVWEQIAQVMNSKGYTVTGRQCTTRVNTMKRTYKAVRDHNRQSGNNKRPWKYFEVMESLLGEKPFMEPPATISSTGAETFKIKSESANLTFISGLSSSGSSSSICENEASNKNICVSRKRKIADVQTVEEARKIAEGKQKRHEEKMGISERLMEKLDKILEKL</sequence>
<evidence type="ECO:0000313" key="3">
    <source>
        <dbReference type="RefSeq" id="XP_024872506.1"/>
    </source>
</evidence>
<organism evidence="2 3">
    <name type="scientific">Temnothorax curvispinosus</name>
    <dbReference type="NCBI Taxonomy" id="300111"/>
    <lineage>
        <taxon>Eukaryota</taxon>
        <taxon>Metazoa</taxon>
        <taxon>Ecdysozoa</taxon>
        <taxon>Arthropoda</taxon>
        <taxon>Hexapoda</taxon>
        <taxon>Insecta</taxon>
        <taxon>Pterygota</taxon>
        <taxon>Neoptera</taxon>
        <taxon>Endopterygota</taxon>
        <taxon>Hymenoptera</taxon>
        <taxon>Apocrita</taxon>
        <taxon>Aculeata</taxon>
        <taxon>Formicoidea</taxon>
        <taxon>Formicidae</taxon>
        <taxon>Myrmicinae</taxon>
        <taxon>Temnothorax</taxon>
    </lineage>
</organism>